<dbReference type="Pfam" id="PF00510">
    <property type="entry name" value="COX3"/>
    <property type="match status" value="1"/>
</dbReference>
<reference evidence="9" key="1">
    <citation type="submission" date="2022-08" db="EMBL/GenBank/DDBJ databases">
        <title>Chelativorans sichuanense sp. nov., a paraffin oil-degrading bacterium isolated from a mixture of oil-based drill cuttings and paddy soil.</title>
        <authorList>
            <person name="Yu J."/>
            <person name="Liu H."/>
            <person name="Chen Q."/>
        </authorList>
    </citation>
    <scope>NUCLEOTIDE SEQUENCE</scope>
    <source>
        <strain evidence="9">SCAU 2101</strain>
    </source>
</reference>
<dbReference type="AlphaFoldDB" id="A0A9X2X7Y4"/>
<protein>
    <submittedName>
        <fullName evidence="9">Cytochrome c oxidase subunit 3</fullName>
    </submittedName>
</protein>
<name>A0A9X2X7Y4_9HYPH</name>
<dbReference type="GO" id="GO:0004129">
    <property type="term" value="F:cytochrome-c oxidase activity"/>
    <property type="evidence" value="ECO:0007669"/>
    <property type="project" value="InterPro"/>
</dbReference>
<evidence type="ECO:0000256" key="4">
    <source>
        <dbReference type="ARBA" id="ARBA00022989"/>
    </source>
</evidence>
<comment type="subcellular location">
    <subcellularLocation>
        <location evidence="6">Cell membrane</location>
        <topology evidence="6">Multi-pass membrane protein</topology>
    </subcellularLocation>
    <subcellularLocation>
        <location evidence="1">Membrane</location>
        <topology evidence="1">Multi-pass membrane protein</topology>
    </subcellularLocation>
</comment>
<dbReference type="RefSeq" id="WP_261514609.1">
    <property type="nucleotide sequence ID" value="NZ_JAODNV010000006.1"/>
</dbReference>
<dbReference type="EMBL" id="JAODNV010000006">
    <property type="protein sequence ID" value="MCT8989756.1"/>
    <property type="molecule type" value="Genomic_DNA"/>
</dbReference>
<evidence type="ECO:0000256" key="2">
    <source>
        <dbReference type="ARBA" id="ARBA00010581"/>
    </source>
</evidence>
<dbReference type="GO" id="GO:0019646">
    <property type="term" value="P:aerobic electron transport chain"/>
    <property type="evidence" value="ECO:0007669"/>
    <property type="project" value="InterPro"/>
</dbReference>
<evidence type="ECO:0000313" key="10">
    <source>
        <dbReference type="Proteomes" id="UP001149009"/>
    </source>
</evidence>
<dbReference type="InterPro" id="IPR035973">
    <property type="entry name" value="Cyt_c_oxidase_su3-like_sf"/>
</dbReference>
<feature type="transmembrane region" description="Helical" evidence="7">
    <location>
        <begin position="117"/>
        <end position="137"/>
    </location>
</feature>
<keyword evidence="10" id="KW-1185">Reference proteome</keyword>
<comment type="similarity">
    <text evidence="2 6">Belongs to the cytochrome c oxidase subunit 3 family.</text>
</comment>
<evidence type="ECO:0000313" key="9">
    <source>
        <dbReference type="EMBL" id="MCT8989756.1"/>
    </source>
</evidence>
<organism evidence="9 10">
    <name type="scientific">Chelativorans petroleitrophicus</name>
    <dbReference type="NCBI Taxonomy" id="2975484"/>
    <lineage>
        <taxon>Bacteria</taxon>
        <taxon>Pseudomonadati</taxon>
        <taxon>Pseudomonadota</taxon>
        <taxon>Alphaproteobacteria</taxon>
        <taxon>Hyphomicrobiales</taxon>
        <taxon>Phyllobacteriaceae</taxon>
        <taxon>Chelativorans</taxon>
    </lineage>
</organism>
<keyword evidence="4 7" id="KW-1133">Transmembrane helix</keyword>
<proteinExistence type="inferred from homology"/>
<comment type="caution">
    <text evidence="9">The sequence shown here is derived from an EMBL/GenBank/DDBJ whole genome shotgun (WGS) entry which is preliminary data.</text>
</comment>
<dbReference type="Gene3D" id="1.20.120.80">
    <property type="entry name" value="Cytochrome c oxidase, subunit III, four-helix bundle"/>
    <property type="match status" value="1"/>
</dbReference>
<feature type="transmembrane region" description="Helical" evidence="7">
    <location>
        <begin position="85"/>
        <end position="105"/>
    </location>
</feature>
<dbReference type="SUPFAM" id="SSF81452">
    <property type="entry name" value="Cytochrome c oxidase subunit III-like"/>
    <property type="match status" value="1"/>
</dbReference>
<dbReference type="PANTHER" id="PTHR11403">
    <property type="entry name" value="CYTOCHROME C OXIDASE SUBUNIT III"/>
    <property type="match status" value="1"/>
</dbReference>
<evidence type="ECO:0000256" key="6">
    <source>
        <dbReference type="RuleBase" id="RU003376"/>
    </source>
</evidence>
<keyword evidence="5 7" id="KW-0472">Membrane</keyword>
<evidence type="ECO:0000259" key="8">
    <source>
        <dbReference type="PROSITE" id="PS50253"/>
    </source>
</evidence>
<feature type="transmembrane region" description="Helical" evidence="7">
    <location>
        <begin position="50"/>
        <end position="73"/>
    </location>
</feature>
<dbReference type="InterPro" id="IPR013833">
    <property type="entry name" value="Cyt_c_oxidase_su3_a-hlx"/>
</dbReference>
<evidence type="ECO:0000256" key="1">
    <source>
        <dbReference type="ARBA" id="ARBA00004141"/>
    </source>
</evidence>
<dbReference type="PANTHER" id="PTHR11403:SF10">
    <property type="entry name" value="CYTOCHROME C OXIDASE"/>
    <property type="match status" value="1"/>
</dbReference>
<feature type="domain" description="Heme-copper oxidase subunit III family profile" evidence="8">
    <location>
        <begin position="1"/>
        <end position="224"/>
    </location>
</feature>
<dbReference type="PROSITE" id="PS50253">
    <property type="entry name" value="COX3"/>
    <property type="match status" value="1"/>
</dbReference>
<sequence>MSVILVLIVVVAGFSFWWLLQQRVLAKPWLEYGVHTALPETDVSHMPTAKIGLGIFLAVVASLFALFASAYFMRMEYADWQSPPLPRILWFNTVILVLASLALHFAVRAVREGRPDVARLALAAAGLASLLFLAGQLTAWRELTAGGYFLDTNPANGFFYLMTGIHGLHILGGLAALARATVRAWTEERIDERLRLGVELCATYWHFLLLVWLGVFVLLAGWAGDLVALCRQLLT</sequence>
<evidence type="ECO:0000256" key="7">
    <source>
        <dbReference type="SAM" id="Phobius"/>
    </source>
</evidence>
<evidence type="ECO:0000256" key="3">
    <source>
        <dbReference type="ARBA" id="ARBA00022692"/>
    </source>
</evidence>
<dbReference type="Proteomes" id="UP001149009">
    <property type="component" value="Unassembled WGS sequence"/>
</dbReference>
<dbReference type="InterPro" id="IPR000298">
    <property type="entry name" value="Cyt_c_oxidase-like_su3"/>
</dbReference>
<evidence type="ECO:0000256" key="5">
    <source>
        <dbReference type="ARBA" id="ARBA00023136"/>
    </source>
</evidence>
<dbReference type="InterPro" id="IPR024791">
    <property type="entry name" value="Cyt_c/ubiquinol_Oxase_su3"/>
</dbReference>
<feature type="transmembrane region" description="Helical" evidence="7">
    <location>
        <begin position="158"/>
        <end position="182"/>
    </location>
</feature>
<gene>
    <name evidence="9" type="ORF">NYR54_05545</name>
</gene>
<accession>A0A9X2X7Y4</accession>
<dbReference type="GO" id="GO:0005886">
    <property type="term" value="C:plasma membrane"/>
    <property type="evidence" value="ECO:0007669"/>
    <property type="project" value="UniProtKB-SubCell"/>
</dbReference>
<feature type="transmembrane region" description="Helical" evidence="7">
    <location>
        <begin position="202"/>
        <end position="223"/>
    </location>
</feature>
<keyword evidence="3 6" id="KW-0812">Transmembrane</keyword>